<evidence type="ECO:0000256" key="1">
    <source>
        <dbReference type="SAM" id="MobiDB-lite"/>
    </source>
</evidence>
<feature type="compositionally biased region" description="Polar residues" evidence="1">
    <location>
        <begin position="254"/>
        <end position="264"/>
    </location>
</feature>
<comment type="caution">
    <text evidence="2">The sequence shown here is derived from an EMBL/GenBank/DDBJ whole genome shotgun (WGS) entry which is preliminary data.</text>
</comment>
<gene>
    <name evidence="2" type="ORF">CLODIP_2_CD11020</name>
</gene>
<dbReference type="EMBL" id="CADEPI010000082">
    <property type="protein sequence ID" value="CAB3373175.1"/>
    <property type="molecule type" value="Genomic_DNA"/>
</dbReference>
<name>A0A8S1CYR2_9INSE</name>
<evidence type="ECO:0000313" key="3">
    <source>
        <dbReference type="Proteomes" id="UP000494165"/>
    </source>
</evidence>
<keyword evidence="3" id="KW-1185">Reference proteome</keyword>
<proteinExistence type="predicted"/>
<feature type="compositionally biased region" description="Acidic residues" evidence="1">
    <location>
        <begin position="161"/>
        <end position="176"/>
    </location>
</feature>
<evidence type="ECO:0000313" key="2">
    <source>
        <dbReference type="EMBL" id="CAB3373175.1"/>
    </source>
</evidence>
<protein>
    <submittedName>
        <fullName evidence="2">Uncharacterized protein</fullName>
    </submittedName>
</protein>
<organism evidence="2 3">
    <name type="scientific">Cloeon dipterum</name>
    <dbReference type="NCBI Taxonomy" id="197152"/>
    <lineage>
        <taxon>Eukaryota</taxon>
        <taxon>Metazoa</taxon>
        <taxon>Ecdysozoa</taxon>
        <taxon>Arthropoda</taxon>
        <taxon>Hexapoda</taxon>
        <taxon>Insecta</taxon>
        <taxon>Pterygota</taxon>
        <taxon>Palaeoptera</taxon>
        <taxon>Ephemeroptera</taxon>
        <taxon>Pisciforma</taxon>
        <taxon>Baetidae</taxon>
        <taxon>Cloeon</taxon>
    </lineage>
</organism>
<feature type="region of interest" description="Disordered" evidence="1">
    <location>
        <begin position="238"/>
        <end position="264"/>
    </location>
</feature>
<dbReference type="Proteomes" id="UP000494165">
    <property type="component" value="Unassembled WGS sequence"/>
</dbReference>
<feature type="region of interest" description="Disordered" evidence="1">
    <location>
        <begin position="147"/>
        <end position="191"/>
    </location>
</feature>
<sequence length="264" mass="28833">MRPLSREGAGATREWKMLSPVQPETIEHRCGSKRWTAAFEAACESSVGASVGASARDQWLQQQLRACAIPYVKLVSYRISRARQTMDEANSELLCPTGAASGCPRGANLASRRKSCPLRPTNRLFDDMHPSAFEVVRPASACGFYEDPDLPQSPDEAPACDAEELDEATTEAEAAELEASKGVRRSSSGKFTTGARHLLGNVQRSMRKYATNQMAEEPARGSEPKMPNVMKHYARGVSPDTTVEQIGGRHSPGQEKNTTTMLFE</sequence>
<accession>A0A8S1CYR2</accession>
<dbReference type="AlphaFoldDB" id="A0A8S1CYR2"/>
<reference evidence="2 3" key="1">
    <citation type="submission" date="2020-04" db="EMBL/GenBank/DDBJ databases">
        <authorList>
            <person name="Alioto T."/>
            <person name="Alioto T."/>
            <person name="Gomez Garrido J."/>
        </authorList>
    </citation>
    <scope>NUCLEOTIDE SEQUENCE [LARGE SCALE GENOMIC DNA]</scope>
</reference>